<reference evidence="1 2" key="1">
    <citation type="submission" date="2017-11" db="EMBL/GenBank/DDBJ databases">
        <title>Animal gut microbial communities from fecal samples from Wisconsin, USA.</title>
        <authorList>
            <person name="Neumann A."/>
        </authorList>
    </citation>
    <scope>NUCLEOTIDE SEQUENCE [LARGE SCALE GENOMIC DNA]</scope>
    <source>
        <strain evidence="1 2">UWS3</strain>
    </source>
</reference>
<evidence type="ECO:0000313" key="2">
    <source>
        <dbReference type="Proteomes" id="UP000231134"/>
    </source>
</evidence>
<evidence type="ECO:0000313" key="1">
    <source>
        <dbReference type="EMBL" id="PJJ41783.1"/>
    </source>
</evidence>
<accession>A0A2M9A834</accession>
<organism evidence="1 2">
    <name type="scientific">Hallerella succinigenes</name>
    <dbReference type="NCBI Taxonomy" id="1896222"/>
    <lineage>
        <taxon>Bacteria</taxon>
        <taxon>Pseudomonadati</taxon>
        <taxon>Fibrobacterota</taxon>
        <taxon>Fibrobacteria</taxon>
        <taxon>Fibrobacterales</taxon>
        <taxon>Fibrobacteraceae</taxon>
        <taxon>Hallerella</taxon>
    </lineage>
</organism>
<proteinExistence type="predicted"/>
<sequence length="304" mass="35191">MFRAYALDLDQIGSLIENEPVKSIYDNVDREKINSSLKKFLKANVTCLNGEKLIEIFFPSKCCPVFLSHSGLDKSRVEQFAQWLKKNFEINSFIDSDLWGCITDLQREIDQECKENASKQSIERYIKSRCSGTPFNANKYESTTHVHIMLCQALAHMIDRAECFIFLGSSNSYSNQNGEKGTFSPWIYHELSMVGIMRERKRESIPDFSQLNCSSTMFEGDEGKKKIKVFYPEPLKEHVLLTENCLKLWASQNFSTNSVNDPLSEEAVRLCENKDAKEKWEKALNWLYEKCRKKVTEYETSSLL</sequence>
<gene>
    <name evidence="1" type="ORF">BGX16_1778</name>
</gene>
<protein>
    <recommendedName>
        <fullName evidence="3">TIR domain-containing protein</fullName>
    </recommendedName>
</protein>
<keyword evidence="2" id="KW-1185">Reference proteome</keyword>
<name>A0A2M9A834_9BACT</name>
<comment type="caution">
    <text evidence="1">The sequence shown here is derived from an EMBL/GenBank/DDBJ whole genome shotgun (WGS) entry which is preliminary data.</text>
</comment>
<dbReference type="AlphaFoldDB" id="A0A2M9A834"/>
<dbReference type="Proteomes" id="UP000231134">
    <property type="component" value="Unassembled WGS sequence"/>
</dbReference>
<dbReference type="OrthoDB" id="6971689at2"/>
<dbReference type="EMBL" id="PGEX01000001">
    <property type="protein sequence ID" value="PJJ41783.1"/>
    <property type="molecule type" value="Genomic_DNA"/>
</dbReference>
<dbReference type="RefSeq" id="WP_100425712.1">
    <property type="nucleotide sequence ID" value="NZ_PGEX01000001.1"/>
</dbReference>
<evidence type="ECO:0008006" key="3">
    <source>
        <dbReference type="Google" id="ProtNLM"/>
    </source>
</evidence>